<feature type="domain" description="Exonuclease" evidence="1">
    <location>
        <begin position="6"/>
        <end position="47"/>
    </location>
</feature>
<evidence type="ECO:0000259" key="1">
    <source>
        <dbReference type="Pfam" id="PF00929"/>
    </source>
</evidence>
<dbReference type="SUPFAM" id="SSF53098">
    <property type="entry name" value="Ribonuclease H-like"/>
    <property type="match status" value="1"/>
</dbReference>
<dbReference type="GO" id="GO:0003676">
    <property type="term" value="F:nucleic acid binding"/>
    <property type="evidence" value="ECO:0007669"/>
    <property type="project" value="InterPro"/>
</dbReference>
<comment type="caution">
    <text evidence="2">The sequence shown here is derived from an EMBL/GenBank/DDBJ whole genome shotgun (WGS) entry which is preliminary data.</text>
</comment>
<dbReference type="InterPro" id="IPR013520">
    <property type="entry name" value="Ribonucl_H"/>
</dbReference>
<proteinExistence type="predicted"/>
<evidence type="ECO:0000313" key="2">
    <source>
        <dbReference type="EMBL" id="KKK64011.1"/>
    </source>
</evidence>
<dbReference type="InterPro" id="IPR012337">
    <property type="entry name" value="RNaseH-like_sf"/>
</dbReference>
<dbReference type="EMBL" id="LAZR01061227">
    <property type="protein sequence ID" value="KKK64011.1"/>
    <property type="molecule type" value="Genomic_DNA"/>
</dbReference>
<accession>A0A0F8ZVK4</accession>
<dbReference type="AlphaFoldDB" id="A0A0F8ZVK4"/>
<dbReference type="Pfam" id="PF00929">
    <property type="entry name" value="RNase_T"/>
    <property type="match status" value="1"/>
</dbReference>
<dbReference type="Gene3D" id="3.30.420.10">
    <property type="entry name" value="Ribonuclease H-like superfamily/Ribonuclease H"/>
    <property type="match status" value="1"/>
</dbReference>
<feature type="non-terminal residue" evidence="2">
    <location>
        <position position="84"/>
    </location>
</feature>
<protein>
    <recommendedName>
        <fullName evidence="1">Exonuclease domain-containing protein</fullName>
    </recommendedName>
</protein>
<reference evidence="2" key="1">
    <citation type="journal article" date="2015" name="Nature">
        <title>Complex archaea that bridge the gap between prokaryotes and eukaryotes.</title>
        <authorList>
            <person name="Spang A."/>
            <person name="Saw J.H."/>
            <person name="Jorgensen S.L."/>
            <person name="Zaremba-Niedzwiedzka K."/>
            <person name="Martijn J."/>
            <person name="Lind A.E."/>
            <person name="van Eijk R."/>
            <person name="Schleper C."/>
            <person name="Guy L."/>
            <person name="Ettema T.J."/>
        </authorList>
    </citation>
    <scope>NUCLEOTIDE SEQUENCE</scope>
</reference>
<dbReference type="InterPro" id="IPR036397">
    <property type="entry name" value="RNaseH_sf"/>
</dbReference>
<gene>
    <name evidence="2" type="ORF">LCGC14_2988500</name>
</gene>
<sequence length="84" mass="9643">MTKVNIVDIETTGLDPGSDLIIEIGIIELNLKTGEKKEIFNSLIKEPSFKEKFSNSWIEEKGFLRVEEFENAKPLNIVFDELQE</sequence>
<organism evidence="2">
    <name type="scientific">marine sediment metagenome</name>
    <dbReference type="NCBI Taxonomy" id="412755"/>
    <lineage>
        <taxon>unclassified sequences</taxon>
        <taxon>metagenomes</taxon>
        <taxon>ecological metagenomes</taxon>
    </lineage>
</organism>
<name>A0A0F8ZVK4_9ZZZZ</name>